<comment type="caution">
    <text evidence="3">The sequence shown here is derived from an EMBL/GenBank/DDBJ whole genome shotgun (WGS) entry which is preliminary data.</text>
</comment>
<feature type="region of interest" description="Disordered" evidence="2">
    <location>
        <begin position="1"/>
        <end position="21"/>
    </location>
</feature>
<dbReference type="AlphaFoldDB" id="A0AAE0FV14"/>
<evidence type="ECO:0000313" key="3">
    <source>
        <dbReference type="EMBL" id="KAK3266217.1"/>
    </source>
</evidence>
<dbReference type="EMBL" id="LGRX02013355">
    <property type="protein sequence ID" value="KAK3266217.1"/>
    <property type="molecule type" value="Genomic_DNA"/>
</dbReference>
<feature type="region of interest" description="Disordered" evidence="2">
    <location>
        <begin position="260"/>
        <end position="309"/>
    </location>
</feature>
<protein>
    <submittedName>
        <fullName evidence="3">Uncharacterized protein</fullName>
    </submittedName>
</protein>
<proteinExistence type="predicted"/>
<evidence type="ECO:0000313" key="4">
    <source>
        <dbReference type="Proteomes" id="UP001190700"/>
    </source>
</evidence>
<feature type="non-terminal residue" evidence="3">
    <location>
        <position position="1"/>
    </location>
</feature>
<organism evidence="3 4">
    <name type="scientific">Cymbomonas tetramitiformis</name>
    <dbReference type="NCBI Taxonomy" id="36881"/>
    <lineage>
        <taxon>Eukaryota</taxon>
        <taxon>Viridiplantae</taxon>
        <taxon>Chlorophyta</taxon>
        <taxon>Pyramimonadophyceae</taxon>
        <taxon>Pyramimonadales</taxon>
        <taxon>Pyramimonadaceae</taxon>
        <taxon>Cymbomonas</taxon>
    </lineage>
</organism>
<feature type="compositionally biased region" description="Polar residues" evidence="2">
    <location>
        <begin position="264"/>
        <end position="280"/>
    </location>
</feature>
<keyword evidence="1" id="KW-0175">Coiled coil</keyword>
<evidence type="ECO:0000256" key="2">
    <source>
        <dbReference type="SAM" id="MobiDB-lite"/>
    </source>
</evidence>
<feature type="compositionally biased region" description="Pro residues" evidence="2">
    <location>
        <begin position="1"/>
        <end position="10"/>
    </location>
</feature>
<feature type="coiled-coil region" evidence="1">
    <location>
        <begin position="187"/>
        <end position="214"/>
    </location>
</feature>
<evidence type="ECO:0000256" key="1">
    <source>
        <dbReference type="SAM" id="Coils"/>
    </source>
</evidence>
<dbReference type="Proteomes" id="UP001190700">
    <property type="component" value="Unassembled WGS sequence"/>
</dbReference>
<name>A0AAE0FV14_9CHLO</name>
<accession>A0AAE0FV14</accession>
<gene>
    <name evidence="3" type="ORF">CYMTET_25144</name>
</gene>
<keyword evidence="4" id="KW-1185">Reference proteome</keyword>
<reference evidence="3 4" key="1">
    <citation type="journal article" date="2015" name="Genome Biol. Evol.">
        <title>Comparative Genomics of a Bacterivorous Green Alga Reveals Evolutionary Causalities and Consequences of Phago-Mixotrophic Mode of Nutrition.</title>
        <authorList>
            <person name="Burns J.A."/>
            <person name="Paasch A."/>
            <person name="Narechania A."/>
            <person name="Kim E."/>
        </authorList>
    </citation>
    <scope>NUCLEOTIDE SEQUENCE [LARGE SCALE GENOMIC DNA]</scope>
    <source>
        <strain evidence="3 4">PLY_AMNH</strain>
    </source>
</reference>
<feature type="region of interest" description="Disordered" evidence="2">
    <location>
        <begin position="127"/>
        <end position="182"/>
    </location>
</feature>
<sequence length="396" mass="43189">RVEGKAPPPPKTKKAPSEQVVKGENGFAQLMIGLGVRGQPIAAYGGRASIGAADTAGHEHNLVQEEAPEYRVSTSIGAADEGKELATLNIRTERSVEEQLRLGRESWWKADAAFHKKVEDTFGELDAIGPKEKGQAKPSAPLPASERGPLERDKRITKGGKVNRGGDAAEGPATAKGPLKMQPVKRLTAMERERQKLERELEEMQRERRELCLGVGVHRMEDVDEDGAAEPAGLSRGNNFMWCTEAMSEVKAEVKAGIGDFLGDSSNAKTAKTPRSTRVNATAPVKRGPPPDHAKSPVSSDRAAEKRKEADTALLAEKQDYMHKTPEEMARALACRWIHMGKWDGIRAITTKMKLPRGTPLGVEQVLFILQKKGLLQAWLSKTCPLAIQQAIRQLA</sequence>